<dbReference type="Gene3D" id="2.60.40.1170">
    <property type="entry name" value="Mu homology domain, subdomain B"/>
    <property type="match status" value="2"/>
</dbReference>
<dbReference type="Pfam" id="PF01217">
    <property type="entry name" value="Clat_adaptor_s"/>
    <property type="match status" value="1"/>
</dbReference>
<dbReference type="PROSITE" id="PS51072">
    <property type="entry name" value="MHD"/>
    <property type="match status" value="1"/>
</dbReference>
<dbReference type="GO" id="GO:0006886">
    <property type="term" value="P:intracellular protein transport"/>
    <property type="evidence" value="ECO:0007669"/>
    <property type="project" value="UniProtKB-UniRule"/>
</dbReference>
<dbReference type="InterPro" id="IPR028565">
    <property type="entry name" value="MHD"/>
</dbReference>
<dbReference type="GO" id="GO:0030131">
    <property type="term" value="C:clathrin adaptor complex"/>
    <property type="evidence" value="ECO:0007669"/>
    <property type="project" value="UniProtKB-UniRule"/>
</dbReference>
<dbReference type="Pfam" id="PF00928">
    <property type="entry name" value="Adap_comp_sub"/>
    <property type="match status" value="1"/>
</dbReference>
<dbReference type="InterPro" id="IPR043512">
    <property type="entry name" value="Mu2_C"/>
</dbReference>
<reference evidence="9" key="1">
    <citation type="submission" date="2021-01" db="EMBL/GenBank/DDBJ databases">
        <authorList>
            <person name="Corre E."/>
            <person name="Pelletier E."/>
            <person name="Niang G."/>
            <person name="Scheremetjew M."/>
            <person name="Finn R."/>
            <person name="Kale V."/>
            <person name="Holt S."/>
            <person name="Cochrane G."/>
            <person name="Meng A."/>
            <person name="Brown T."/>
            <person name="Cohen L."/>
        </authorList>
    </citation>
    <scope>NUCLEOTIDE SEQUENCE</scope>
    <source>
        <strain evidence="9">CCMP3107</strain>
    </source>
</reference>
<dbReference type="GO" id="GO:0006897">
    <property type="term" value="P:endocytosis"/>
    <property type="evidence" value="ECO:0007669"/>
    <property type="project" value="UniProtKB-KW"/>
</dbReference>
<proteinExistence type="inferred from homology"/>
<evidence type="ECO:0000256" key="7">
    <source>
        <dbReference type="PIRNR" id="PIRNR005992"/>
    </source>
</evidence>
<comment type="subcellular location">
    <subcellularLocation>
        <location evidence="6">Membrane</location>
        <location evidence="6">Coated pit</location>
    </subcellularLocation>
</comment>
<gene>
    <name evidence="9" type="ORF">HAKA00212_LOCUS4503</name>
</gene>
<evidence type="ECO:0000256" key="2">
    <source>
        <dbReference type="ARBA" id="ARBA00022583"/>
    </source>
</evidence>
<dbReference type="InterPro" id="IPR043532">
    <property type="entry name" value="AP2_Mu_N"/>
</dbReference>
<keyword evidence="4" id="KW-0472">Membrane</keyword>
<evidence type="ECO:0000256" key="6">
    <source>
        <dbReference type="ARBA" id="ARBA00037878"/>
    </source>
</evidence>
<keyword evidence="1 7" id="KW-0813">Transport</keyword>
<dbReference type="PIRSF" id="PIRSF005992">
    <property type="entry name" value="Clathrin_mu"/>
    <property type="match status" value="1"/>
</dbReference>
<dbReference type="PRINTS" id="PR00314">
    <property type="entry name" value="CLATHRINADPT"/>
</dbReference>
<dbReference type="SUPFAM" id="SSF49447">
    <property type="entry name" value="Second domain of Mu2 adaptin subunit (ap50) of ap2 adaptor"/>
    <property type="match status" value="1"/>
</dbReference>
<dbReference type="AlphaFoldDB" id="A0A6V1NZE4"/>
<organism evidence="9">
    <name type="scientific">Heterosigma akashiwo</name>
    <name type="common">Chromophytic alga</name>
    <name type="synonym">Heterosigma carterae</name>
    <dbReference type="NCBI Taxonomy" id="2829"/>
    <lineage>
        <taxon>Eukaryota</taxon>
        <taxon>Sar</taxon>
        <taxon>Stramenopiles</taxon>
        <taxon>Ochrophyta</taxon>
        <taxon>Raphidophyceae</taxon>
        <taxon>Chattonellales</taxon>
        <taxon>Chattonellaceae</taxon>
        <taxon>Heterosigma</taxon>
    </lineage>
</organism>
<evidence type="ECO:0000256" key="5">
    <source>
        <dbReference type="ARBA" id="ARBA00023176"/>
    </source>
</evidence>
<protein>
    <recommendedName>
        <fullName evidence="8">MHD domain-containing protein</fullName>
    </recommendedName>
</protein>
<dbReference type="InterPro" id="IPR001392">
    <property type="entry name" value="Clathrin_mu"/>
</dbReference>
<dbReference type="FunFam" id="3.30.450.60:FF:000002">
    <property type="entry name" value="AP-2 complex subunit mu, putative"/>
    <property type="match status" value="1"/>
</dbReference>
<dbReference type="InterPro" id="IPR022775">
    <property type="entry name" value="AP_mu_sigma_su"/>
</dbReference>
<keyword evidence="3 7" id="KW-0653">Protein transport</keyword>
<feature type="domain" description="MHD" evidence="8">
    <location>
        <begin position="171"/>
        <end position="432"/>
    </location>
</feature>
<keyword evidence="2" id="KW-0254">Endocytosis</keyword>
<comment type="similarity">
    <text evidence="7">Belongs to the adaptor complexes medium subunit family.</text>
</comment>
<name>A0A6V1NZE4_HETAK</name>
<evidence type="ECO:0000256" key="1">
    <source>
        <dbReference type="ARBA" id="ARBA00022448"/>
    </source>
</evidence>
<sequence length="433" mass="49116">MISAILLVNQKGDILISRFYRDDVSRSTTSMFRQKIIASKEVGSKAPIIYMSKATFIYTRENNVFFVAVTKSNANPALVLEYLYQKIRICKAYFKKVEEDSIKNNMTLLYELMDETMDFGYPQLLAIDVLRSFINLGTVNVLDDQDLEPNALTAQITGAIDWRRPGLRYRKNEVYIDVLESVNLLMSTNGTVLENNVTGQVIMKTALSGMPECRFGLNDKLIMERDSSASARAVHGAKKGGVAIDDCTFHRCVRLGKFDADRTITFVPPDGEFELMRYRVTDNIHCPFQVVPAVQEEGRSRVSITVKVMGKFGQKLYATNVVIKIPVPPNTAKCKIHCAVGRARYEPEQRAIVWRTRRFTGGAEAMLSADVELMASIRPKPWSRPPISLEFQVPMFTASGVHVRFLRVFDKSGYVTNRWVRYITRAGNYQIRI</sequence>
<evidence type="ECO:0000256" key="3">
    <source>
        <dbReference type="ARBA" id="ARBA00022927"/>
    </source>
</evidence>
<dbReference type="PANTHER" id="PTHR10529">
    <property type="entry name" value="AP COMPLEX SUBUNIT MU"/>
    <property type="match status" value="1"/>
</dbReference>
<dbReference type="GO" id="GO:0005905">
    <property type="term" value="C:clathrin-coated pit"/>
    <property type="evidence" value="ECO:0007669"/>
    <property type="project" value="UniProtKB-KW"/>
</dbReference>
<dbReference type="InterPro" id="IPR011012">
    <property type="entry name" value="Longin-like_dom_sf"/>
</dbReference>
<keyword evidence="5" id="KW-0168">Coated pit</keyword>
<dbReference type="EMBL" id="HBIU01010551">
    <property type="protein sequence ID" value="CAE0625832.1"/>
    <property type="molecule type" value="Transcribed_RNA"/>
</dbReference>
<dbReference type="CDD" id="cd14836">
    <property type="entry name" value="AP2_Mu_N"/>
    <property type="match status" value="1"/>
</dbReference>
<dbReference type="Gene3D" id="3.30.450.60">
    <property type="match status" value="1"/>
</dbReference>
<accession>A0A6V1NZE4</accession>
<evidence type="ECO:0000256" key="4">
    <source>
        <dbReference type="ARBA" id="ARBA00023136"/>
    </source>
</evidence>
<dbReference type="SUPFAM" id="SSF64356">
    <property type="entry name" value="SNARE-like"/>
    <property type="match status" value="1"/>
</dbReference>
<dbReference type="InterPro" id="IPR036168">
    <property type="entry name" value="AP2_Mu_C_sf"/>
</dbReference>
<dbReference type="CDD" id="cd09251">
    <property type="entry name" value="AP-2_Mu2_Cterm"/>
    <property type="match status" value="1"/>
</dbReference>
<evidence type="ECO:0000313" key="9">
    <source>
        <dbReference type="EMBL" id="CAE0625832.1"/>
    </source>
</evidence>
<evidence type="ECO:0000259" key="8">
    <source>
        <dbReference type="PROSITE" id="PS51072"/>
    </source>
</evidence>
<dbReference type="InterPro" id="IPR050431">
    <property type="entry name" value="Adaptor_comp_med_subunit"/>
</dbReference>